<keyword evidence="3" id="KW-1185">Reference proteome</keyword>
<keyword evidence="1" id="KW-0732">Signal</keyword>
<dbReference type="eggNOG" id="COG2373">
    <property type="taxonomic scope" value="Bacteria"/>
</dbReference>
<organism evidence="2 3">
    <name type="scientific">Kordia algicida OT-1</name>
    <dbReference type="NCBI Taxonomy" id="391587"/>
    <lineage>
        <taxon>Bacteria</taxon>
        <taxon>Pseudomonadati</taxon>
        <taxon>Bacteroidota</taxon>
        <taxon>Flavobacteriia</taxon>
        <taxon>Flavobacteriales</taxon>
        <taxon>Flavobacteriaceae</taxon>
        <taxon>Kordia</taxon>
    </lineage>
</organism>
<dbReference type="Gene3D" id="2.60.40.1930">
    <property type="match status" value="1"/>
</dbReference>
<protein>
    <recommendedName>
        <fullName evidence="4">Macroglobulin domain-containing protein</fullName>
    </recommendedName>
</protein>
<dbReference type="eggNOG" id="COG1629">
    <property type="taxonomic scope" value="Bacteria"/>
</dbReference>
<sequence length="825" mass="94737">MKYITAVFLLISLNATSQTLDSISNYRLVTQFENLATEQLKENIYIHTDKDIYEPGEDLWFKAYLLNGNNVKLSRETNIIFVELYKLENDDPFMIVQEKYEAANGFANGYLFLAEILEDGDYELRIHTKNTLESSSKTIRSIKRIQIKTSIIPKILIDSEFSQKTYNRKQQISLNVSVFSRSRVPYKNTSLIATLYAGTKKLDRIRTETDANGEAKISFPVDKNKNATTIKLRVKEGKNNAEHNVEIPFRNISKIQFGMYPEGGNLVNNLPNTVAFKAVNHYGKPIKIKGELYENGKKVNTFETVHYGMGKFSFTPKQDRSYTVKIVRPKLDSIFKIDNIKNTGIKLQVDRQTKNHVHFSITKTANVSEQKVYIRAQSRGLVYWMATASLSKQRVRFKLPLDKLPQGIAEVTLFDQNMFPIAERLVYANLDQKLQVSLSEISKSSFRQKDKVTLKFKVKDQNQNPAIANLSLSVCDHLYVDKENDYAIMPHYYLFSELKGHIYDARYYFDSKKKNRERYLDLLLLTQGWRTYVWNETLFEEPKKRLTFSPNIQGKLYQKTESGTLQNASNAEIRVILPKSVRSSKVDVGGNFSFTPSILKIAQGHQLTFFPMDTEKMILILEDPFEEIESLTKNKMLIFPETDVRKAAKKQSSYDAKFSFTETNYLEEVNLTTYKNRNKNRGKAYNYQGSSSDYVCFEYNILNCVNHKAGPKPEFGETYRLNDGSLVTYMGAKGDESTENRGFVSTKGFYPEKEFYSPLYVDATEKAFPDNRKTLFWAPNLVSDENGEITVSFYTSDVQTTFLGKLEGTNGNGLLGGTVFQFDVN</sequence>
<reference evidence="2 3" key="1">
    <citation type="journal article" date="2011" name="J. Bacteriol.">
        <title>Genome sequence of the algicidal bacterium Kordia algicida OT-1.</title>
        <authorList>
            <person name="Lee H.S."/>
            <person name="Kang S.G."/>
            <person name="Kwon K.K."/>
            <person name="Lee J.H."/>
            <person name="Kim S.J."/>
        </authorList>
    </citation>
    <scope>NUCLEOTIDE SEQUENCE [LARGE SCALE GENOMIC DNA]</scope>
    <source>
        <strain evidence="2 3">OT-1</strain>
    </source>
</reference>
<evidence type="ECO:0000256" key="1">
    <source>
        <dbReference type="SAM" id="SignalP"/>
    </source>
</evidence>
<evidence type="ECO:0008006" key="4">
    <source>
        <dbReference type="Google" id="ProtNLM"/>
    </source>
</evidence>
<dbReference type="STRING" id="391587.KAOT1_03162"/>
<feature type="signal peptide" evidence="1">
    <location>
        <begin position="1"/>
        <end position="17"/>
    </location>
</feature>
<accession>A9DV51</accession>
<feature type="chain" id="PRO_5002737626" description="Macroglobulin domain-containing protein" evidence="1">
    <location>
        <begin position="18"/>
        <end position="825"/>
    </location>
</feature>
<gene>
    <name evidence="2" type="ORF">KAOT1_03162</name>
</gene>
<dbReference type="HOGENOM" id="CLU_013214_1_0_10"/>
<dbReference type="EMBL" id="ABIB01000004">
    <property type="protein sequence ID" value="EDP96375.1"/>
    <property type="molecule type" value="Genomic_DNA"/>
</dbReference>
<dbReference type="AlphaFoldDB" id="A9DV51"/>
<proteinExistence type="predicted"/>
<comment type="caution">
    <text evidence="2">The sequence shown here is derived from an EMBL/GenBank/DDBJ whole genome shotgun (WGS) entry which is preliminary data.</text>
</comment>
<evidence type="ECO:0000313" key="3">
    <source>
        <dbReference type="Proteomes" id="UP000002945"/>
    </source>
</evidence>
<dbReference type="RefSeq" id="WP_007093205.1">
    <property type="nucleotide sequence ID" value="NZ_CP142125.1"/>
</dbReference>
<evidence type="ECO:0000313" key="2">
    <source>
        <dbReference type="EMBL" id="EDP96375.1"/>
    </source>
</evidence>
<name>A9DV51_9FLAO</name>
<dbReference type="Proteomes" id="UP000002945">
    <property type="component" value="Unassembled WGS sequence"/>
</dbReference>